<feature type="non-terminal residue" evidence="1">
    <location>
        <position position="1"/>
    </location>
</feature>
<dbReference type="Proteomes" id="UP001057452">
    <property type="component" value="Chromosome 5"/>
</dbReference>
<comment type="caution">
    <text evidence="1">The sequence shown here is derived from an EMBL/GenBank/DDBJ whole genome shotgun (WGS) entry which is preliminary data.</text>
</comment>
<name>A0ACB9XLV4_CHAAC</name>
<sequence>DNLGKEACGQLLPQPQEGLTSRGLTPTQPLRSLQHTLYVSASLGGKEDEGRAAKAHMEVQ</sequence>
<protein>
    <submittedName>
        <fullName evidence="1">Uncharacterized protein</fullName>
    </submittedName>
</protein>
<feature type="non-terminal residue" evidence="1">
    <location>
        <position position="60"/>
    </location>
</feature>
<keyword evidence="2" id="KW-1185">Reference proteome</keyword>
<accession>A0ACB9XLV4</accession>
<reference evidence="1" key="1">
    <citation type="submission" date="2022-05" db="EMBL/GenBank/DDBJ databases">
        <title>Chromosome-level genome of Chaenocephalus aceratus.</title>
        <authorList>
            <person name="Park H."/>
        </authorList>
    </citation>
    <scope>NUCLEOTIDE SEQUENCE</scope>
    <source>
        <strain evidence="1">KU_202001</strain>
    </source>
</reference>
<gene>
    <name evidence="1" type="ORF">KUCAC02_031025</name>
</gene>
<dbReference type="EMBL" id="CM043789">
    <property type="protein sequence ID" value="KAI4827642.1"/>
    <property type="molecule type" value="Genomic_DNA"/>
</dbReference>
<proteinExistence type="predicted"/>
<organism evidence="1 2">
    <name type="scientific">Chaenocephalus aceratus</name>
    <name type="common">Blackfin icefish</name>
    <name type="synonym">Chaenichthys aceratus</name>
    <dbReference type="NCBI Taxonomy" id="36190"/>
    <lineage>
        <taxon>Eukaryota</taxon>
        <taxon>Metazoa</taxon>
        <taxon>Chordata</taxon>
        <taxon>Craniata</taxon>
        <taxon>Vertebrata</taxon>
        <taxon>Euteleostomi</taxon>
        <taxon>Actinopterygii</taxon>
        <taxon>Neopterygii</taxon>
        <taxon>Teleostei</taxon>
        <taxon>Neoteleostei</taxon>
        <taxon>Acanthomorphata</taxon>
        <taxon>Eupercaria</taxon>
        <taxon>Perciformes</taxon>
        <taxon>Notothenioidei</taxon>
        <taxon>Channichthyidae</taxon>
        <taxon>Chaenocephalus</taxon>
    </lineage>
</organism>
<evidence type="ECO:0000313" key="1">
    <source>
        <dbReference type="EMBL" id="KAI4827642.1"/>
    </source>
</evidence>
<evidence type="ECO:0000313" key="2">
    <source>
        <dbReference type="Proteomes" id="UP001057452"/>
    </source>
</evidence>